<keyword evidence="4" id="KW-0997">Cell inner membrane</keyword>
<feature type="transmembrane region" description="Helical" evidence="9">
    <location>
        <begin position="304"/>
        <end position="322"/>
    </location>
</feature>
<dbReference type="Gene3D" id="1.20.1740.10">
    <property type="entry name" value="Amino acid/polyamine transporter I"/>
    <property type="match status" value="1"/>
</dbReference>
<dbReference type="RefSeq" id="WP_020000138.1">
    <property type="nucleotide sequence ID" value="NZ_CP192219.1"/>
</dbReference>
<feature type="transmembrane region" description="Helical" evidence="9">
    <location>
        <begin position="328"/>
        <end position="346"/>
    </location>
</feature>
<name>A0A8G2F878_9BACT</name>
<keyword evidence="13" id="KW-1185">Reference proteome</keyword>
<evidence type="ECO:0000256" key="3">
    <source>
        <dbReference type="ARBA" id="ARBA00022475"/>
    </source>
</evidence>
<feature type="transmembrane region" description="Helical" evidence="9">
    <location>
        <begin position="119"/>
        <end position="137"/>
    </location>
</feature>
<organism evidence="11 12">
    <name type="scientific">Halodesulfovibrio aestuarii</name>
    <dbReference type="NCBI Taxonomy" id="126333"/>
    <lineage>
        <taxon>Bacteria</taxon>
        <taxon>Pseudomonadati</taxon>
        <taxon>Thermodesulfobacteriota</taxon>
        <taxon>Desulfovibrionia</taxon>
        <taxon>Desulfovibrionales</taxon>
        <taxon>Desulfovibrionaceae</taxon>
        <taxon>Halodesulfovibrio</taxon>
    </lineage>
</organism>
<dbReference type="GO" id="GO:0005886">
    <property type="term" value="C:plasma membrane"/>
    <property type="evidence" value="ECO:0007669"/>
    <property type="project" value="UniProtKB-SubCell"/>
</dbReference>
<feature type="transmembrane region" description="Helical" evidence="9">
    <location>
        <begin position="258"/>
        <end position="283"/>
    </location>
</feature>
<dbReference type="PANTHER" id="PTHR46997">
    <property type="entry name" value="LOW AFFINITY TRYPTOPHAN PERMEASE-RELATED"/>
    <property type="match status" value="1"/>
</dbReference>
<keyword evidence="2" id="KW-0813">Transport</keyword>
<evidence type="ECO:0000256" key="7">
    <source>
        <dbReference type="ARBA" id="ARBA00022989"/>
    </source>
</evidence>
<evidence type="ECO:0000256" key="9">
    <source>
        <dbReference type="SAM" id="Phobius"/>
    </source>
</evidence>
<evidence type="ECO:0000256" key="8">
    <source>
        <dbReference type="ARBA" id="ARBA00023136"/>
    </source>
</evidence>
<evidence type="ECO:0000313" key="13">
    <source>
        <dbReference type="Proteomes" id="UP001568358"/>
    </source>
</evidence>
<dbReference type="EMBL" id="FQZR01000004">
    <property type="protein sequence ID" value="SHJ28567.1"/>
    <property type="molecule type" value="Genomic_DNA"/>
</dbReference>
<dbReference type="Pfam" id="PF03222">
    <property type="entry name" value="Trp_Tyr_perm"/>
    <property type="match status" value="1"/>
</dbReference>
<protein>
    <submittedName>
        <fullName evidence="10">Amino acid permease</fullName>
    </submittedName>
    <submittedName>
        <fullName evidence="11">Tyrosine-specific transport protein</fullName>
    </submittedName>
</protein>
<feature type="transmembrane region" description="Helical" evidence="9">
    <location>
        <begin position="142"/>
        <end position="164"/>
    </location>
</feature>
<evidence type="ECO:0000313" key="12">
    <source>
        <dbReference type="Proteomes" id="UP000184001"/>
    </source>
</evidence>
<keyword evidence="5 9" id="KW-0812">Transmembrane</keyword>
<gene>
    <name evidence="10" type="ORF">AB2Z07_12030</name>
    <name evidence="11" type="ORF">SAMN05660830_02074</name>
</gene>
<feature type="transmembrane region" description="Helical" evidence="9">
    <location>
        <begin position="176"/>
        <end position="201"/>
    </location>
</feature>
<keyword evidence="7 9" id="KW-1133">Transmembrane helix</keyword>
<accession>A0A8G2F878</accession>
<evidence type="ECO:0000256" key="4">
    <source>
        <dbReference type="ARBA" id="ARBA00022519"/>
    </source>
</evidence>
<dbReference type="AlphaFoldDB" id="A0A8G2F878"/>
<evidence type="ECO:0000256" key="1">
    <source>
        <dbReference type="ARBA" id="ARBA00004429"/>
    </source>
</evidence>
<sequence length="381" mass="39387">MSSKNIGAISIVAGTAIGAGMLGLPMVIGSLGFVTGCLAMLVMWALAIFSGLMLIEINLELGSGVNFNHMTREILGRPGQIIATGSVFFLAYCLLVAYMTGMGGIISNALTIDARIGSAAFAIISAIIFFIGTNALVSANKILFIIMLSAMVASFTCLGGHISLQNLNMGTPTPKGLLLALPVLFTSFGFHASIPSVVSFVGENKKSLVTILVIGSSIPGLCYVTWLMLSLGSATPAQLAGMANVDALISLISNGSTWLGRIVSVFAVLALITSFFGVSLGLFDLVAETFKRSNDNVSRAGTSALVFLPPLAASVLAPHGFIAALSHAGAALAVIAIFLPCIMVLKMRSEGKSQQFRAIGGSPAVITSFVFGLVIIAANYL</sequence>
<dbReference type="InterPro" id="IPR018227">
    <property type="entry name" value="Amino_acid_transport_2"/>
</dbReference>
<dbReference type="Proteomes" id="UP001568358">
    <property type="component" value="Unassembled WGS sequence"/>
</dbReference>
<evidence type="ECO:0000313" key="11">
    <source>
        <dbReference type="EMBL" id="SHJ28567.1"/>
    </source>
</evidence>
<keyword evidence="3" id="KW-1003">Cell membrane</keyword>
<keyword evidence="8 9" id="KW-0472">Membrane</keyword>
<feature type="transmembrane region" description="Helical" evidence="9">
    <location>
        <begin position="80"/>
        <end position="99"/>
    </location>
</feature>
<feature type="transmembrane region" description="Helical" evidence="9">
    <location>
        <begin position="7"/>
        <end position="27"/>
    </location>
</feature>
<evidence type="ECO:0000256" key="2">
    <source>
        <dbReference type="ARBA" id="ARBA00022448"/>
    </source>
</evidence>
<evidence type="ECO:0000313" key="10">
    <source>
        <dbReference type="EMBL" id="MEZ6854247.1"/>
    </source>
</evidence>
<dbReference type="PANTHER" id="PTHR46997:SF2">
    <property type="entry name" value="TYROSINE-SPECIFIC TRANSPORT SYSTEM"/>
    <property type="match status" value="1"/>
</dbReference>
<reference evidence="11 12" key="1">
    <citation type="submission" date="2016-11" db="EMBL/GenBank/DDBJ databases">
        <authorList>
            <person name="Varghese N."/>
            <person name="Submissions S."/>
        </authorList>
    </citation>
    <scope>NUCLEOTIDE SEQUENCE [LARGE SCALE GENOMIC DNA]</scope>
    <source>
        <strain evidence="11 12">DSM 17919</strain>
    </source>
</reference>
<feature type="transmembrane region" description="Helical" evidence="9">
    <location>
        <begin position="208"/>
        <end position="229"/>
    </location>
</feature>
<evidence type="ECO:0000256" key="6">
    <source>
        <dbReference type="ARBA" id="ARBA00022970"/>
    </source>
</evidence>
<dbReference type="Proteomes" id="UP000184001">
    <property type="component" value="Unassembled WGS sequence"/>
</dbReference>
<feature type="transmembrane region" description="Helical" evidence="9">
    <location>
        <begin position="358"/>
        <end position="380"/>
    </location>
</feature>
<feature type="transmembrane region" description="Helical" evidence="9">
    <location>
        <begin position="33"/>
        <end position="59"/>
    </location>
</feature>
<reference evidence="10 13" key="2">
    <citation type="submission" date="2024-07" db="EMBL/GenBank/DDBJ databases">
        <title>Active virus-host system and metabolic interactions in a Lokiarchaeon culture.</title>
        <authorList>
            <person name="Ponce Toledo R.I."/>
            <person name="Rodrigues Oliveira T."/>
            <person name="Schleper C."/>
        </authorList>
    </citation>
    <scope>NUCLEOTIDE SEQUENCE [LARGE SCALE GENOMIC DNA]</scope>
    <source>
        <strain evidence="10 13">B35</strain>
    </source>
</reference>
<proteinExistence type="predicted"/>
<evidence type="ECO:0000256" key="5">
    <source>
        <dbReference type="ARBA" id="ARBA00022692"/>
    </source>
</evidence>
<comment type="subcellular location">
    <subcellularLocation>
        <location evidence="1">Cell inner membrane</location>
        <topology evidence="1">Multi-pass membrane protein</topology>
    </subcellularLocation>
</comment>
<dbReference type="InterPro" id="IPR013059">
    <property type="entry name" value="Trp_tyr_transpt"/>
</dbReference>
<dbReference type="GO" id="GO:0015173">
    <property type="term" value="F:aromatic amino acid transmembrane transporter activity"/>
    <property type="evidence" value="ECO:0007669"/>
    <property type="project" value="InterPro"/>
</dbReference>
<comment type="caution">
    <text evidence="11">The sequence shown here is derived from an EMBL/GenBank/DDBJ whole genome shotgun (WGS) entry which is preliminary data.</text>
</comment>
<keyword evidence="6" id="KW-0029">Amino-acid transport</keyword>
<dbReference type="EMBL" id="JBFSOO010000009">
    <property type="protein sequence ID" value="MEZ6854247.1"/>
    <property type="molecule type" value="Genomic_DNA"/>
</dbReference>
<dbReference type="PRINTS" id="PR00166">
    <property type="entry name" value="AROAAPRMEASE"/>
</dbReference>
<dbReference type="GO" id="GO:0003333">
    <property type="term" value="P:amino acid transmembrane transport"/>
    <property type="evidence" value="ECO:0007669"/>
    <property type="project" value="InterPro"/>
</dbReference>